<accession>A0ABV3ZID6</accession>
<proteinExistence type="predicted"/>
<reference evidence="3 4" key="1">
    <citation type="submission" date="2023-07" db="EMBL/GenBank/DDBJ databases">
        <authorList>
            <person name="Lian W.-H."/>
        </authorList>
    </citation>
    <scope>NUCLEOTIDE SEQUENCE [LARGE SCALE GENOMIC DNA]</scope>
    <source>
        <strain evidence="3 4">SYSU DXS3180</strain>
    </source>
</reference>
<evidence type="ECO:0000256" key="1">
    <source>
        <dbReference type="SAM" id="MobiDB-lite"/>
    </source>
</evidence>
<dbReference type="Proteomes" id="UP001560573">
    <property type="component" value="Unassembled WGS sequence"/>
</dbReference>
<feature type="compositionally biased region" description="Basic and acidic residues" evidence="1">
    <location>
        <begin position="84"/>
        <end position="101"/>
    </location>
</feature>
<keyword evidence="2" id="KW-0472">Membrane</keyword>
<dbReference type="EMBL" id="JAULBC010000006">
    <property type="protein sequence ID" value="MEX6689330.1"/>
    <property type="molecule type" value="Genomic_DNA"/>
</dbReference>
<keyword evidence="2" id="KW-1133">Transmembrane helix</keyword>
<organism evidence="3 4">
    <name type="scientific">Danxiaibacter flavus</name>
    <dbReference type="NCBI Taxonomy" id="3049108"/>
    <lineage>
        <taxon>Bacteria</taxon>
        <taxon>Pseudomonadati</taxon>
        <taxon>Bacteroidota</taxon>
        <taxon>Chitinophagia</taxon>
        <taxon>Chitinophagales</taxon>
        <taxon>Chitinophagaceae</taxon>
        <taxon>Danxiaibacter</taxon>
    </lineage>
</organism>
<name>A0ABV3ZID6_9BACT</name>
<evidence type="ECO:0000313" key="3">
    <source>
        <dbReference type="EMBL" id="MEX6689330.1"/>
    </source>
</evidence>
<protein>
    <recommendedName>
        <fullName evidence="5">Outer membrane protein beta-barrel domain-containing protein</fullName>
    </recommendedName>
</protein>
<feature type="compositionally biased region" description="Polar residues" evidence="1">
    <location>
        <begin position="68"/>
        <end position="83"/>
    </location>
</feature>
<evidence type="ECO:0000313" key="4">
    <source>
        <dbReference type="Proteomes" id="UP001560573"/>
    </source>
</evidence>
<keyword evidence="4" id="KW-1185">Reference proteome</keyword>
<evidence type="ECO:0000256" key="2">
    <source>
        <dbReference type="SAM" id="Phobius"/>
    </source>
</evidence>
<comment type="caution">
    <text evidence="3">The sequence shown here is derived from an EMBL/GenBank/DDBJ whole genome shotgun (WGS) entry which is preliminary data.</text>
</comment>
<sequence length="465" mass="52010">MQGGFEKNIQQQMQDFNLDPSPLVWQEIDAALDSKKRRRFVAWWWLLPGVAALLIAFLGVIYFSTNEKTTQKADNQQPSTNIITKKDLQEKKQQNPSDEKTNQSSKTLTGEVSDKKDRQNINPEITTKQTATTLYKNNFGYKGNQTASKEHLPRFTGSEPRADINDTVFIRDGERPKKPDDYWSALQTGSASIDSSYLENSKKTTTSLNNHVADIKIKTPSRKKQQWSFVAGGGPMSVKESSLGIFSSGQNMLDNNYNSPGNGSSNGGVSLPRPDSASYITVANGGYHVLAGIQYTRELARGVEIAGGLQYRFLSNKQKAGSYMYSSQYYSLTGGALLYNAGTTNTITNTAHWLELPAFMIFTVNPGSKTKFNIQAGGSYAWMFASNWILPDTKLNKLYYNDSLLNKHIFNVNVGAAVKLPSDISFGLRYQRSITKLTDQASMPKLIWQNWSFYSTLPLQLKKRH</sequence>
<gene>
    <name evidence="3" type="ORF">QTN47_17610</name>
</gene>
<feature type="transmembrane region" description="Helical" evidence="2">
    <location>
        <begin position="42"/>
        <end position="63"/>
    </location>
</feature>
<feature type="compositionally biased region" description="Polar residues" evidence="1">
    <location>
        <begin position="120"/>
        <end position="129"/>
    </location>
</feature>
<keyword evidence="2" id="KW-0812">Transmembrane</keyword>
<dbReference type="RefSeq" id="WP_369330737.1">
    <property type="nucleotide sequence ID" value="NZ_JAULBC010000006.1"/>
</dbReference>
<feature type="region of interest" description="Disordered" evidence="1">
    <location>
        <begin position="68"/>
        <end position="129"/>
    </location>
</feature>
<evidence type="ECO:0008006" key="5">
    <source>
        <dbReference type="Google" id="ProtNLM"/>
    </source>
</evidence>